<dbReference type="InterPro" id="IPR052048">
    <property type="entry name" value="ST_Response_Regulator"/>
</dbReference>
<accession>A0AAN8U9E1</accession>
<evidence type="ECO:0000313" key="4">
    <source>
        <dbReference type="Proteomes" id="UP001370490"/>
    </source>
</evidence>
<dbReference type="Gene3D" id="3.40.50.2300">
    <property type="match status" value="1"/>
</dbReference>
<dbReference type="Pfam" id="PF00072">
    <property type="entry name" value="Response_reg"/>
    <property type="match status" value="1"/>
</dbReference>
<sequence>MAANGVENTKQMSALIVDDDTIIQKIHKVIMTKLGFKTQVVENGKKAVDLHTSGCSFDVILMDMEMPVMNGLEATKELRAIGVEAMIVGVTARSSETEKQAFMEAGLNECIAKPLNMEKAKSLVKKLNKEDN</sequence>
<evidence type="ECO:0000259" key="2">
    <source>
        <dbReference type="PROSITE" id="PS50110"/>
    </source>
</evidence>
<protein>
    <submittedName>
        <fullName evidence="3">Signal transduction response regulator, receiver domain</fullName>
    </submittedName>
</protein>
<dbReference type="SMART" id="SM00448">
    <property type="entry name" value="REC"/>
    <property type="match status" value="1"/>
</dbReference>
<reference evidence="3 4" key="1">
    <citation type="submission" date="2023-12" db="EMBL/GenBank/DDBJ databases">
        <title>A high-quality genome assembly for Dillenia turbinata (Dilleniales).</title>
        <authorList>
            <person name="Chanderbali A."/>
        </authorList>
    </citation>
    <scope>NUCLEOTIDE SEQUENCE [LARGE SCALE GENOMIC DNA]</scope>
    <source>
        <strain evidence="3">LSX21</strain>
        <tissue evidence="3">Leaf</tissue>
    </source>
</reference>
<dbReference type="PROSITE" id="PS50110">
    <property type="entry name" value="RESPONSE_REGULATORY"/>
    <property type="match status" value="1"/>
</dbReference>
<proteinExistence type="predicted"/>
<evidence type="ECO:0000256" key="1">
    <source>
        <dbReference type="PROSITE-ProRule" id="PRU00169"/>
    </source>
</evidence>
<feature type="modified residue" description="4-aspartylphosphate" evidence="1">
    <location>
        <position position="63"/>
    </location>
</feature>
<feature type="domain" description="Response regulatory" evidence="2">
    <location>
        <begin position="13"/>
        <end position="128"/>
    </location>
</feature>
<dbReference type="AlphaFoldDB" id="A0AAN8U9E1"/>
<name>A0AAN8U9E1_9MAGN</name>
<dbReference type="PANTHER" id="PTHR43228:SF1">
    <property type="entry name" value="TWO-COMPONENT RESPONSE REGULATOR ARR22"/>
    <property type="match status" value="1"/>
</dbReference>
<dbReference type="PANTHER" id="PTHR43228">
    <property type="entry name" value="TWO-COMPONENT RESPONSE REGULATOR"/>
    <property type="match status" value="1"/>
</dbReference>
<dbReference type="GO" id="GO:0000160">
    <property type="term" value="P:phosphorelay signal transduction system"/>
    <property type="evidence" value="ECO:0007669"/>
    <property type="project" value="InterPro"/>
</dbReference>
<dbReference type="EMBL" id="JBAMMX010000028">
    <property type="protein sequence ID" value="KAK6911275.1"/>
    <property type="molecule type" value="Genomic_DNA"/>
</dbReference>
<keyword evidence="1" id="KW-0597">Phosphoprotein</keyword>
<gene>
    <name evidence="3" type="ORF">RJ641_023368</name>
</gene>
<dbReference type="InterPro" id="IPR001789">
    <property type="entry name" value="Sig_transdc_resp-reg_receiver"/>
</dbReference>
<evidence type="ECO:0000313" key="3">
    <source>
        <dbReference type="EMBL" id="KAK6911275.1"/>
    </source>
</evidence>
<dbReference type="CDD" id="cd17546">
    <property type="entry name" value="REC_hyHK_CKI1_RcsC-like"/>
    <property type="match status" value="1"/>
</dbReference>
<dbReference type="InterPro" id="IPR011006">
    <property type="entry name" value="CheY-like_superfamily"/>
</dbReference>
<dbReference type="SUPFAM" id="SSF52172">
    <property type="entry name" value="CheY-like"/>
    <property type="match status" value="1"/>
</dbReference>
<comment type="caution">
    <text evidence="3">The sequence shown here is derived from an EMBL/GenBank/DDBJ whole genome shotgun (WGS) entry which is preliminary data.</text>
</comment>
<organism evidence="3 4">
    <name type="scientific">Dillenia turbinata</name>
    <dbReference type="NCBI Taxonomy" id="194707"/>
    <lineage>
        <taxon>Eukaryota</taxon>
        <taxon>Viridiplantae</taxon>
        <taxon>Streptophyta</taxon>
        <taxon>Embryophyta</taxon>
        <taxon>Tracheophyta</taxon>
        <taxon>Spermatophyta</taxon>
        <taxon>Magnoliopsida</taxon>
        <taxon>eudicotyledons</taxon>
        <taxon>Gunneridae</taxon>
        <taxon>Pentapetalae</taxon>
        <taxon>Dilleniales</taxon>
        <taxon>Dilleniaceae</taxon>
        <taxon>Dillenia</taxon>
    </lineage>
</organism>
<keyword evidence="4" id="KW-1185">Reference proteome</keyword>
<dbReference type="Proteomes" id="UP001370490">
    <property type="component" value="Unassembled WGS sequence"/>
</dbReference>